<dbReference type="EMBL" id="DRGL01000021">
    <property type="protein sequence ID" value="HEA20107.1"/>
    <property type="molecule type" value="Genomic_DNA"/>
</dbReference>
<dbReference type="PANTHER" id="PTHR46825:SF15">
    <property type="entry name" value="BETA-LACTAMASE-RELATED DOMAIN-CONTAINING PROTEIN"/>
    <property type="match status" value="1"/>
</dbReference>
<dbReference type="PANTHER" id="PTHR46825">
    <property type="entry name" value="D-ALANYL-D-ALANINE-CARBOXYPEPTIDASE/ENDOPEPTIDASE AMPH"/>
    <property type="match status" value="1"/>
</dbReference>
<keyword evidence="2" id="KW-0378">Hydrolase</keyword>
<dbReference type="Proteomes" id="UP000886191">
    <property type="component" value="Unassembled WGS sequence"/>
</dbReference>
<reference evidence="2" key="1">
    <citation type="journal article" date="2020" name="mSystems">
        <title>Genome- and Community-Level Interaction Insights into Carbon Utilization and Element Cycling Functions of Hydrothermarchaeota in Hydrothermal Sediment.</title>
        <authorList>
            <person name="Zhou Z."/>
            <person name="Liu Y."/>
            <person name="Xu W."/>
            <person name="Pan J."/>
            <person name="Luo Z.H."/>
            <person name="Li M."/>
        </authorList>
    </citation>
    <scope>NUCLEOTIDE SEQUENCE [LARGE SCALE GENOMIC DNA]</scope>
    <source>
        <strain evidence="2">HyVt-345</strain>
    </source>
</reference>
<protein>
    <submittedName>
        <fullName evidence="2">Class A beta-lactamase-related serine hydrolase</fullName>
    </submittedName>
</protein>
<dbReference type="Gene3D" id="3.40.710.10">
    <property type="entry name" value="DD-peptidase/beta-lactamase superfamily"/>
    <property type="match status" value="1"/>
</dbReference>
<organism evidence="2">
    <name type="scientific">Pricia antarctica</name>
    <dbReference type="NCBI Taxonomy" id="641691"/>
    <lineage>
        <taxon>Bacteria</taxon>
        <taxon>Pseudomonadati</taxon>
        <taxon>Bacteroidota</taxon>
        <taxon>Flavobacteriia</taxon>
        <taxon>Flavobacteriales</taxon>
        <taxon>Flavobacteriaceae</taxon>
        <taxon>Pricia</taxon>
    </lineage>
</organism>
<dbReference type="InterPro" id="IPR001466">
    <property type="entry name" value="Beta-lactam-related"/>
</dbReference>
<gene>
    <name evidence="2" type="ORF">ENH87_04250</name>
</gene>
<dbReference type="InterPro" id="IPR050491">
    <property type="entry name" value="AmpC-like"/>
</dbReference>
<accession>A0A831QNX4</accession>
<dbReference type="SUPFAM" id="SSF56601">
    <property type="entry name" value="beta-lactamase/transpeptidase-like"/>
    <property type="match status" value="1"/>
</dbReference>
<evidence type="ECO:0000313" key="2">
    <source>
        <dbReference type="EMBL" id="HEA20107.1"/>
    </source>
</evidence>
<dbReference type="Pfam" id="PF00144">
    <property type="entry name" value="Beta-lactamase"/>
    <property type="match status" value="1"/>
</dbReference>
<sequence>MRSFKIVLGALILIPLFFVLIVFCGNTSEREVEPKASVETPKPVEKIADPEEILLYAKNRQALETAVNAYFEKAVASGDIVGAGVSIVKGDSIMMSEGFGKRKSGANDKVDGETIFRLGSLSKGFAGILAADLEDEGKLNWSDKVRDFIPGFQLGDAKNTNKITLAHILSHTSGTPYHSFTNLVDAGIPLKEIAKQFKEVKPISEPGELYSYQNAMFSLSGEMMRKVTGENISDELQLRFFNPLEMCSTTSDYEVLSNSPDIAMPHVRTRRGWRSTKLTDSYHNAIAAGGINASAGDMAKWMRFLLGHNPEIMDKAALNEAFNPFVTLSENNKYYQRWPGHLRSYYGFGWRIHKFWEGSKTNEKTMWHHGGSVNHFRNEIAVYPEADLGICVLLNSNSSLAHTVIPDLYKIVEDIYGTDATNTDGGGDKNLAFVN</sequence>
<comment type="caution">
    <text evidence="2">The sequence shown here is derived from an EMBL/GenBank/DDBJ whole genome shotgun (WGS) entry which is preliminary data.</text>
</comment>
<dbReference type="AlphaFoldDB" id="A0A831QNX4"/>
<feature type="domain" description="Beta-lactamase-related" evidence="1">
    <location>
        <begin position="67"/>
        <end position="399"/>
    </location>
</feature>
<dbReference type="InterPro" id="IPR012338">
    <property type="entry name" value="Beta-lactam/transpept-like"/>
</dbReference>
<dbReference type="GO" id="GO:0016787">
    <property type="term" value="F:hydrolase activity"/>
    <property type="evidence" value="ECO:0007669"/>
    <property type="project" value="UniProtKB-KW"/>
</dbReference>
<evidence type="ECO:0000259" key="1">
    <source>
        <dbReference type="Pfam" id="PF00144"/>
    </source>
</evidence>
<name>A0A831QNX4_9FLAO</name>
<proteinExistence type="predicted"/>